<organism evidence="4 5">
    <name type="scientific">Cuscuta campestris</name>
    <dbReference type="NCBI Taxonomy" id="132261"/>
    <lineage>
        <taxon>Eukaryota</taxon>
        <taxon>Viridiplantae</taxon>
        <taxon>Streptophyta</taxon>
        <taxon>Embryophyta</taxon>
        <taxon>Tracheophyta</taxon>
        <taxon>Spermatophyta</taxon>
        <taxon>Magnoliopsida</taxon>
        <taxon>eudicotyledons</taxon>
        <taxon>Gunneridae</taxon>
        <taxon>Pentapetalae</taxon>
        <taxon>asterids</taxon>
        <taxon>lamiids</taxon>
        <taxon>Solanales</taxon>
        <taxon>Convolvulaceae</taxon>
        <taxon>Cuscuteae</taxon>
        <taxon>Cuscuta</taxon>
        <taxon>Cuscuta subgen. Grammica</taxon>
        <taxon>Cuscuta sect. Cleistogrammica</taxon>
    </lineage>
</organism>
<dbReference type="EMBL" id="OOIL02002584">
    <property type="protein sequence ID" value="VFQ83788.1"/>
    <property type="molecule type" value="Genomic_DNA"/>
</dbReference>
<feature type="compositionally biased region" description="Basic residues" evidence="1">
    <location>
        <begin position="316"/>
        <end position="331"/>
    </location>
</feature>
<keyword evidence="2" id="KW-0812">Transmembrane</keyword>
<name>A0A484M6V3_9ASTE</name>
<evidence type="ECO:0000313" key="5">
    <source>
        <dbReference type="Proteomes" id="UP000595140"/>
    </source>
</evidence>
<sequence>MKGNVVRGERIEKFIGIDLSGMHCAILLIDKRVVSSVIFRVVGTDLAEVPLAATSAQAEGQVTELRKDYTSLIALEGTTVLRSSILKSQMPSKSPFVIVSIVNANDDSPALLTMTLWHGNDVSTAPPRMTSLTLVADIPRCWRIPPNKPQAQNRTLRFSINLAGCAAFLALVVQRFFILKVLLEHLGRTLPVSYRRKKIAEMEAEGVSDLALKKSSKRSKKTVVMASPIRRSGRLQLAEIKKRPKVHAAHVDLGEDDEDSMEDGGANGNENAGSDVSRDDVESGGEDGGSGDEEADSDDAFEDPPRKTSTDPSPRASRKNARIEKKRKRQGITKLKEKYPRIQSRASPTVLQKVVEALNEVQRREVVRIGFGSMLRIKLTELPAKLGFWVVDKFNPRSSSLELADGTKVRVTVDDIIHVLGLPCGRVKVFYVDRVVLYSRDVERMSPAFLGWTSKILRDRENNEVRAGGFGLGYDDGRFVGEVMDVSSGDTVVGVCLEQVNVKTGNGDAAEPMGEPRDDPFEGKVLATTIIDLVSLIESAPPGTMENDVFKQLQLAAGRLLGLAQRRGGGNLETPDGGFSEVTYDEAIDRDLAGGSRNQPDRLGMTAVAGVSAVGDVTVPGTDPEVKQYNAARKLDRSIKPSGPLRSPYITRPIDPSDGLSVLEKRVTNWLLQNLNAPKDEAVFVKDGFELTRGEIASLDIWKHISKRVIDVWSIILNHNEKFRSEESPLRVFARSMDCVANGDIVDVSEANVKNMFANALLPAWDDMADDFNWGKAELNWAYVLCVDLKSRRCDILDSSSAKAKNEDRYGDMPKRVVRLLGDFLEQQRFVFKGKCVREMVAMRITFPWRDPKATFDYGVATMRHMETYMGDCGKGWNSGLSRLNLKPLMLLQCKYCACILLSPVNALLDKVYEEPEKLERERKEKDPK</sequence>
<keyword evidence="2" id="KW-1133">Transmembrane helix</keyword>
<evidence type="ECO:0000256" key="2">
    <source>
        <dbReference type="SAM" id="Phobius"/>
    </source>
</evidence>
<keyword evidence="2" id="KW-0472">Membrane</keyword>
<protein>
    <recommendedName>
        <fullName evidence="3">Increased DNA methylation 1 C-terminal domain-containing protein</fullName>
    </recommendedName>
</protein>
<evidence type="ECO:0000313" key="4">
    <source>
        <dbReference type="EMBL" id="VFQ83788.1"/>
    </source>
</evidence>
<dbReference type="Gene3D" id="3.40.395.10">
    <property type="entry name" value="Adenoviral Proteinase, Chain A"/>
    <property type="match status" value="1"/>
</dbReference>
<dbReference type="Proteomes" id="UP000595140">
    <property type="component" value="Unassembled WGS sequence"/>
</dbReference>
<accession>A0A484M6V3</accession>
<reference evidence="4 5" key="1">
    <citation type="submission" date="2018-04" db="EMBL/GenBank/DDBJ databases">
        <authorList>
            <person name="Vogel A."/>
        </authorList>
    </citation>
    <scope>NUCLEOTIDE SEQUENCE [LARGE SCALE GENOMIC DNA]</scope>
</reference>
<evidence type="ECO:0000256" key="1">
    <source>
        <dbReference type="SAM" id="MobiDB-lite"/>
    </source>
</evidence>
<keyword evidence="5" id="KW-1185">Reference proteome</keyword>
<feature type="domain" description="Increased DNA methylation 1 C-terminal" evidence="3">
    <location>
        <begin position="12"/>
        <end position="61"/>
    </location>
</feature>
<feature type="compositionally biased region" description="Acidic residues" evidence="1">
    <location>
        <begin position="282"/>
        <end position="302"/>
    </location>
</feature>
<dbReference type="Pfam" id="PF23209">
    <property type="entry name" value="IDM1_C"/>
    <property type="match status" value="1"/>
</dbReference>
<dbReference type="PANTHER" id="PTHR34835:SF90">
    <property type="entry name" value="AMINOTRANSFERASE-LIKE PLANT MOBILE DOMAIN-CONTAINING PROTEIN"/>
    <property type="match status" value="1"/>
</dbReference>
<gene>
    <name evidence="4" type="ORF">CCAM_LOCUS25564</name>
</gene>
<dbReference type="PANTHER" id="PTHR34835">
    <property type="entry name" value="OS07G0283600 PROTEIN-RELATED"/>
    <property type="match status" value="1"/>
</dbReference>
<proteinExistence type="predicted"/>
<feature type="region of interest" description="Disordered" evidence="1">
    <location>
        <begin position="235"/>
        <end position="339"/>
    </location>
</feature>
<dbReference type="AlphaFoldDB" id="A0A484M6V3"/>
<evidence type="ECO:0000259" key="3">
    <source>
        <dbReference type="Pfam" id="PF23209"/>
    </source>
</evidence>
<feature type="transmembrane region" description="Helical" evidence="2">
    <location>
        <begin position="158"/>
        <end position="178"/>
    </location>
</feature>
<dbReference type="OrthoDB" id="1306312at2759"/>
<dbReference type="InterPro" id="IPR056511">
    <property type="entry name" value="IDM1_C"/>
</dbReference>